<reference evidence="4 5" key="1">
    <citation type="submission" date="2012-11" db="EMBL/GenBank/DDBJ databases">
        <title>Whole genome sequence of Gluconacetobacter xylinus NBRC 13693.</title>
        <authorList>
            <person name="Azuma Y."/>
            <person name="Higashiura N."/>
            <person name="Hirakawa H."/>
            <person name="Matsushita K."/>
        </authorList>
    </citation>
    <scope>NUCLEOTIDE SEQUENCE [LARGE SCALE GENOMIC DNA]</scope>
    <source>
        <strain evidence="4 5">NBRC 13693</strain>
    </source>
</reference>
<dbReference type="SUPFAM" id="SSF51338">
    <property type="entry name" value="Composite domain of metallo-dependent hydrolases"/>
    <property type="match status" value="1"/>
</dbReference>
<evidence type="ECO:0000259" key="3">
    <source>
        <dbReference type="Pfam" id="PF01979"/>
    </source>
</evidence>
<dbReference type="Proteomes" id="UP000032683">
    <property type="component" value="Unassembled WGS sequence"/>
</dbReference>
<evidence type="ECO:0000256" key="1">
    <source>
        <dbReference type="ARBA" id="ARBA00006745"/>
    </source>
</evidence>
<evidence type="ECO:0000256" key="2">
    <source>
        <dbReference type="ARBA" id="ARBA00022801"/>
    </source>
</evidence>
<dbReference type="Gene3D" id="2.30.40.10">
    <property type="entry name" value="Urease, subunit C, domain 1"/>
    <property type="match status" value="1"/>
</dbReference>
<sequence length="463" mass="50501">MALPSQADIVIHGCDIVTMNDTGDVIRDGMIVISDGRLVHVGPRADIGDIAATTVIDGRGRIAMPGMIDAHVHTAQQLLRGKLAEMSRLGPLRNPPWKNYYVPFEALLDPEDIYLSGLLAYANMIMCGTTCFAEAGGPHPDEMARAAVETGIRGFVALTTSDLNTSFAGRDMPPSMMMTTDEALARNIALVERWRDHPRVRAWMSLRQIIVCSPKLISGMADAARAHGVKIHTHLAEGTYEVDYALEQHGKRPTEYLNDLGALGPHLHCAHSVILSAEEVDLYATHRMSACHCAFGNYGIGVPRLQEMWRRGVDIGMGTDGAASSFTLDLFQVAHAARVGQAAAIGHAYHQRVPMSGEELLKIATRGGARAVGMGDELGCLEAGRRADLILVDTSDLDHMGSMDPLFLAAHCVVGRDVRDVIIEGAVVMRDRRLLNIDIEALRARMNERRARIMERFDAMVQS</sequence>
<gene>
    <name evidence="4" type="ORF">Gxy13693_042_058</name>
</gene>
<dbReference type="SUPFAM" id="SSF51556">
    <property type="entry name" value="Metallo-dependent hydrolases"/>
    <property type="match status" value="1"/>
</dbReference>
<comment type="similarity">
    <text evidence="1">Belongs to the metallo-dependent hydrolases superfamily. ATZ/TRZ family.</text>
</comment>
<dbReference type="Gene3D" id="3.20.20.140">
    <property type="entry name" value="Metal-dependent hydrolases"/>
    <property type="match status" value="1"/>
</dbReference>
<evidence type="ECO:0000313" key="4">
    <source>
        <dbReference type="EMBL" id="GAO00224.1"/>
    </source>
</evidence>
<dbReference type="InterPro" id="IPR050287">
    <property type="entry name" value="MTA/SAH_deaminase"/>
</dbReference>
<organism evidence="4 5">
    <name type="scientific">Komagataeibacter xylinus NBRC 13693</name>
    <dbReference type="NCBI Taxonomy" id="1234668"/>
    <lineage>
        <taxon>Bacteria</taxon>
        <taxon>Pseudomonadati</taxon>
        <taxon>Pseudomonadota</taxon>
        <taxon>Alphaproteobacteria</taxon>
        <taxon>Acetobacterales</taxon>
        <taxon>Acetobacteraceae</taxon>
        <taxon>Komagataeibacter</taxon>
    </lineage>
</organism>
<comment type="caution">
    <text evidence="4">The sequence shown here is derived from an EMBL/GenBank/DDBJ whole genome shotgun (WGS) entry which is preliminary data.</text>
</comment>
<dbReference type="GO" id="GO:0016810">
    <property type="term" value="F:hydrolase activity, acting on carbon-nitrogen (but not peptide) bonds"/>
    <property type="evidence" value="ECO:0007669"/>
    <property type="project" value="InterPro"/>
</dbReference>
<dbReference type="AlphaFoldDB" id="A0A0D6QA70"/>
<dbReference type="CDD" id="cd01298">
    <property type="entry name" value="ATZ_TRZ_like"/>
    <property type="match status" value="1"/>
</dbReference>
<accession>A0A0D6QA70</accession>
<dbReference type="InterPro" id="IPR011059">
    <property type="entry name" value="Metal-dep_hydrolase_composite"/>
</dbReference>
<dbReference type="Pfam" id="PF01979">
    <property type="entry name" value="Amidohydro_1"/>
    <property type="match status" value="1"/>
</dbReference>
<dbReference type="InterPro" id="IPR032466">
    <property type="entry name" value="Metal_Hydrolase"/>
</dbReference>
<dbReference type="EMBL" id="BANJ01000042">
    <property type="protein sequence ID" value="GAO00224.1"/>
    <property type="molecule type" value="Genomic_DNA"/>
</dbReference>
<dbReference type="PANTHER" id="PTHR43794">
    <property type="entry name" value="AMINOHYDROLASE SSNA-RELATED"/>
    <property type="match status" value="1"/>
</dbReference>
<evidence type="ECO:0000313" key="5">
    <source>
        <dbReference type="Proteomes" id="UP000032683"/>
    </source>
</evidence>
<dbReference type="PANTHER" id="PTHR43794:SF11">
    <property type="entry name" value="AMIDOHYDROLASE-RELATED DOMAIN-CONTAINING PROTEIN"/>
    <property type="match status" value="1"/>
</dbReference>
<feature type="domain" description="Amidohydrolase-related" evidence="3">
    <location>
        <begin position="62"/>
        <end position="428"/>
    </location>
</feature>
<dbReference type="InterPro" id="IPR006680">
    <property type="entry name" value="Amidohydro-rel"/>
</dbReference>
<name>A0A0D6QA70_KOMXY</name>
<proteinExistence type="inferred from homology"/>
<protein>
    <submittedName>
        <fullName evidence="4">Amidohydrolase</fullName>
    </submittedName>
</protein>
<keyword evidence="2 4" id="KW-0378">Hydrolase</keyword>
<dbReference type="RefSeq" id="WP_048856606.1">
    <property type="nucleotide sequence ID" value="NZ_BANJ01000042.1"/>
</dbReference>